<dbReference type="Pfam" id="PF09462">
    <property type="entry name" value="Mus7"/>
    <property type="match status" value="1"/>
</dbReference>
<dbReference type="GO" id="GO:0000724">
    <property type="term" value="P:double-strand break repair via homologous recombination"/>
    <property type="evidence" value="ECO:0007669"/>
    <property type="project" value="TreeGrafter"/>
</dbReference>
<organism evidence="3 4">
    <name type="scientific">Aulographum hederae CBS 113979</name>
    <dbReference type="NCBI Taxonomy" id="1176131"/>
    <lineage>
        <taxon>Eukaryota</taxon>
        <taxon>Fungi</taxon>
        <taxon>Dikarya</taxon>
        <taxon>Ascomycota</taxon>
        <taxon>Pezizomycotina</taxon>
        <taxon>Dothideomycetes</taxon>
        <taxon>Pleosporomycetidae</taxon>
        <taxon>Aulographales</taxon>
        <taxon>Aulographaceae</taxon>
    </lineage>
</organism>
<dbReference type="GO" id="GO:0031297">
    <property type="term" value="P:replication fork processing"/>
    <property type="evidence" value="ECO:0007669"/>
    <property type="project" value="InterPro"/>
</dbReference>
<feature type="region of interest" description="Disordered" evidence="2">
    <location>
        <begin position="110"/>
        <end position="131"/>
    </location>
</feature>
<dbReference type="InterPro" id="IPR019021">
    <property type="entry name" value="Mms22"/>
</dbReference>
<proteinExistence type="predicted"/>
<feature type="compositionally biased region" description="Acidic residues" evidence="2">
    <location>
        <begin position="300"/>
        <end position="309"/>
    </location>
</feature>
<name>A0A6G1HEI3_9PEZI</name>
<feature type="region of interest" description="Disordered" evidence="2">
    <location>
        <begin position="1"/>
        <end position="98"/>
    </location>
</feature>
<protein>
    <recommendedName>
        <fullName evidence="5">Mus7/MMS22 family-domain-containing protein</fullName>
    </recommendedName>
</protein>
<reference evidence="3" key="1">
    <citation type="journal article" date="2020" name="Stud. Mycol.">
        <title>101 Dothideomycetes genomes: a test case for predicting lifestyles and emergence of pathogens.</title>
        <authorList>
            <person name="Haridas S."/>
            <person name="Albert R."/>
            <person name="Binder M."/>
            <person name="Bloem J."/>
            <person name="Labutti K."/>
            <person name="Salamov A."/>
            <person name="Andreopoulos B."/>
            <person name="Baker S."/>
            <person name="Barry K."/>
            <person name="Bills G."/>
            <person name="Bluhm B."/>
            <person name="Cannon C."/>
            <person name="Castanera R."/>
            <person name="Culley D."/>
            <person name="Daum C."/>
            <person name="Ezra D."/>
            <person name="Gonzalez J."/>
            <person name="Henrissat B."/>
            <person name="Kuo A."/>
            <person name="Liang C."/>
            <person name="Lipzen A."/>
            <person name="Lutzoni F."/>
            <person name="Magnuson J."/>
            <person name="Mondo S."/>
            <person name="Nolan M."/>
            <person name="Ohm R."/>
            <person name="Pangilinan J."/>
            <person name="Park H.-J."/>
            <person name="Ramirez L."/>
            <person name="Alfaro M."/>
            <person name="Sun H."/>
            <person name="Tritt A."/>
            <person name="Yoshinaga Y."/>
            <person name="Zwiers L.-H."/>
            <person name="Turgeon B."/>
            <person name="Goodwin S."/>
            <person name="Spatafora J."/>
            <person name="Crous P."/>
            <person name="Grigoriev I."/>
        </authorList>
    </citation>
    <scope>NUCLEOTIDE SEQUENCE</scope>
    <source>
        <strain evidence="3">CBS 113979</strain>
    </source>
</reference>
<dbReference type="PANTHER" id="PTHR28122:SF1">
    <property type="entry name" value="E3 UBIQUITIN-PROTEIN LIGASE SUBSTRATE RECEPTOR MMS22"/>
    <property type="match status" value="1"/>
</dbReference>
<evidence type="ECO:0000313" key="4">
    <source>
        <dbReference type="Proteomes" id="UP000800041"/>
    </source>
</evidence>
<feature type="region of interest" description="Disordered" evidence="2">
    <location>
        <begin position="230"/>
        <end position="309"/>
    </location>
</feature>
<sequence length="2238" mass="252026">MSTWRERGFVPDSDEEEEDLESSIADVKERDGHVQNGEAECSAQEQKESDAFPSHLEEAVESTERQEVEFEMVDRPPRRSQSSPTVTIPPRRKTPPVLSLNALKIPGQRCETQSPVRTGVDNDNDSSNSPLSSLCSDTLEFIASRNVEIFPEREPGLPIPAPLAAKSTIDQELPTGVQEAEEEDGNLAHILYTPVYRNVGERNLRKRNEAQLHPFQVERMRYERECRARGIKPVRDTTSSRIAAAEESQTKPTQKHQRHHSTNLNEQSEDDDFSLATESQSQEPSGPRDHYETQPSDPVLGEDVDTDDELPDLSTFLRQQTKSLGGPAHQSNKRRKLAHTFKTGTPTTLQRMNIPPRVHTTGGDIYEVPPSPPPTSSTSSVPSVIRPHQVRSQFIYPPGFVPQKPLSPGNSSDTKQHSAPKNDAVVPVESSPEGTFPSVPGRRRFISLSSHSESDAELEEVDAGSVAADDVLADGVDAEAEPSDTEIRRMQRRIKGVLPASWLRLDQQGHESGRKPARAPLSRFASEHHRGLAKKVIRAHDTTPLSHTAGNMFVLSDDSDGIDESISSDVLPEGPPSFQDENMAPEVEDPLPSFVETPDDVIEEDFIDPMFPTASKPAHRTEIRRKRQLKITDSVNIRSKRLKSSRNLYKGQDHAVSSSRTKVKARTIAPKRPAKQIIEFSIVDRYPVATKERSTAPDFIRLAAREASKCPNQGKQVPTRKQIRLQTLADTNEVNESLREWRAGTKPRQTASNPKRAPLADMPNHQQTLPPPLSSHFNDTRSVRPKKDLISKSSWRSKPQQTHLKYFVMDKTRSRVVPNLAATVARQPHAPRRPMRNQKVYRSAQLETLEDDFHGSHHQAAFRMQLQRENRAYNARRLEGVSTNPQLDRFLSGPDSSTVAPVDLTVQEQNALDSPEVSARPKNFSRRKFRPRRLDADTREYRQPSEPMPSELTGTPSFDLADRETTDDGVLQGLGPFGTRFTTDFDVTSLDRDTFFHESTFTGSGGLVSVLAFGERNLDTPSTYPDLCLNGKTYTWASWNEDMAADLDLIFDGALAAFSGLVATEGSVASEVPEETTVTALKQLVLFVARGLSFSDPIDRRACVQRLSRVLERACDAMRDHTNDLQTRNDSFSVRHFSIRVVVFLLLLAYQTMKIAKHQAVDSIAKFHTETVFRSCAKLLSSQLFPHMTVQLRNFLEENRKYQVRETGISNGEHAVESLLVLFHVLEEADMSQFKLWNLFNEAYESSIKRTNKLRKLEEIWLDIFTVLPFHEIGRDGMLVHNPQSRSTSDNWDLVNNLLGRVFSLYPATSRLGNPNMNSYLRAVLIRCHGLIANWNWRHCGSVIKFIFDFFAEKKLAPLPHEQYHGSPAFLESLDQAPLLAVLPEDRAFAIFLKVAAVGLTSMHSVYTDKRIRDTVYRCTPNHGRTYRKDENLRQEDLDALRNHHDLLCTLYWASPPGSRPRLSLISNLVDHGVSHREACRLNVRAWSNLVRFQASTCEPTESLKPFAAWYREIVEQTISLYKLARTEAESEYKAANERGQSHISDHMLQATISGNQKQALATLLDAVTGLKNAIHSAKDEATVTNLLQITCTSEILGLFDPKSVQLTTVLTETMNVFNAFVTLIERCRRPKTMILQESEESQDYGEWPELEDVEEVSPRAPTTAPATSDPLAAVHDVLAQFLSNCFGAEASPDDVLVTRVVDSWSLIAQCSVRTAGRMWSWYIDGYNSASWSQLRDTEQTRKYTAYFLATCLDNDPAALSSSEPSFVSAWLVSLVEREAKLRYQNRLTSALLNANPSHRLLSNLPFSAHRNMRYNITPDDIRQRRIALISAVLANMREALYEETLRNDGQTAQVLRRQYAENLKQLMTAMKKNYLELSRYNEKTTGDYVTFVQKVVELLQQYSFDICSVDKFFMDPKTFPLPVNDPKYVVARLRSYAVRVSEAGTAKKLCSFLQSVSERAAEDDQQLYLSDQLCSAMSNTFERGNKMRPSLRFVLAHAMFPAYIGFAFKTSAGWILAQPVLTAFANSFDGLLDDFDIMDPDSCDTVLSIVTVVLMTLQQTVELLVDHSGLLEQAQIQHVLCLIFKVVLSTLVAVDYLDRSTHKAYAAKQCITYFRSFSRFVSGYLNDSNDVQAPLLEEGFSFQDQSFAEVREFCAQSLDKTLQKVVVRQGDEYYIVRGSTSKAIKVDLQCAEEERKRLLQAIERFEDAAWGLWGDDGGGTEMAPGRRHGLGLEDIFL</sequence>
<evidence type="ECO:0000256" key="2">
    <source>
        <dbReference type="SAM" id="MobiDB-lite"/>
    </source>
</evidence>
<keyword evidence="4" id="KW-1185">Reference proteome</keyword>
<dbReference type="GO" id="GO:0005634">
    <property type="term" value="C:nucleus"/>
    <property type="evidence" value="ECO:0007669"/>
    <property type="project" value="InterPro"/>
</dbReference>
<dbReference type="Proteomes" id="UP000800041">
    <property type="component" value="Unassembled WGS sequence"/>
</dbReference>
<evidence type="ECO:0000256" key="1">
    <source>
        <dbReference type="SAM" id="Coils"/>
    </source>
</evidence>
<feature type="compositionally biased region" description="Basic and acidic residues" evidence="2">
    <location>
        <begin position="778"/>
        <end position="790"/>
    </location>
</feature>
<gene>
    <name evidence="3" type="ORF">K402DRAFT_388882</name>
</gene>
<dbReference type="EMBL" id="ML977139">
    <property type="protein sequence ID" value="KAF1991484.1"/>
    <property type="molecule type" value="Genomic_DNA"/>
</dbReference>
<evidence type="ECO:0000313" key="3">
    <source>
        <dbReference type="EMBL" id="KAF1991484.1"/>
    </source>
</evidence>
<dbReference type="PANTHER" id="PTHR28122">
    <property type="entry name" value="E3 UBIQUITIN-PROTEIN LIGASE SUBSTRATE RECEPTOR MMS22"/>
    <property type="match status" value="1"/>
</dbReference>
<feature type="compositionally biased region" description="Acidic residues" evidence="2">
    <location>
        <begin position="12"/>
        <end position="21"/>
    </location>
</feature>
<keyword evidence="1" id="KW-0175">Coiled coil</keyword>
<evidence type="ECO:0008006" key="5">
    <source>
        <dbReference type="Google" id="ProtNLM"/>
    </source>
</evidence>
<feature type="region of interest" description="Disordered" evidence="2">
    <location>
        <begin position="908"/>
        <end position="956"/>
    </location>
</feature>
<feature type="compositionally biased region" description="Basic and acidic residues" evidence="2">
    <location>
        <begin position="45"/>
        <end position="77"/>
    </location>
</feature>
<feature type="compositionally biased region" description="Basic and acidic residues" evidence="2">
    <location>
        <begin position="932"/>
        <end position="943"/>
    </location>
</feature>
<feature type="region of interest" description="Disordered" evidence="2">
    <location>
        <begin position="322"/>
        <end position="362"/>
    </location>
</feature>
<accession>A0A6G1HEI3</accession>
<feature type="compositionally biased region" description="Polar residues" evidence="2">
    <location>
        <begin position="408"/>
        <end position="419"/>
    </location>
</feature>
<feature type="compositionally biased region" description="Polar residues" evidence="2">
    <location>
        <begin position="342"/>
        <end position="351"/>
    </location>
</feature>
<feature type="region of interest" description="Disordered" evidence="2">
    <location>
        <begin position="740"/>
        <end position="797"/>
    </location>
</feature>
<feature type="coiled-coil region" evidence="1">
    <location>
        <begin position="2182"/>
        <end position="2209"/>
    </location>
</feature>
<feature type="region of interest" description="Disordered" evidence="2">
    <location>
        <begin position="397"/>
        <end position="439"/>
    </location>
</feature>
<dbReference type="GO" id="GO:0035361">
    <property type="term" value="C:Cul8-RING ubiquitin ligase complex"/>
    <property type="evidence" value="ECO:0007669"/>
    <property type="project" value="TreeGrafter"/>
</dbReference>
<dbReference type="OrthoDB" id="2386201at2759"/>